<evidence type="ECO:0000256" key="3">
    <source>
        <dbReference type="ARBA" id="ARBA00010183"/>
    </source>
</evidence>
<evidence type="ECO:0000256" key="16">
    <source>
        <dbReference type="HAMAP-Rule" id="MF_00104"/>
    </source>
</evidence>
<feature type="binding site" evidence="16">
    <location>
        <position position="45"/>
    </location>
    <ligand>
        <name>Mg(2+)</name>
        <dbReference type="ChEBI" id="CHEBI:18420"/>
    </ligand>
</feature>
<dbReference type="InterPro" id="IPR000999">
    <property type="entry name" value="RNase_III_dom"/>
</dbReference>
<dbReference type="InterPro" id="IPR036389">
    <property type="entry name" value="RNase_III_sf"/>
</dbReference>
<dbReference type="PROSITE" id="PS50137">
    <property type="entry name" value="DS_RBD"/>
    <property type="match status" value="1"/>
</dbReference>
<dbReference type="CDD" id="cd00593">
    <property type="entry name" value="RIBOc"/>
    <property type="match status" value="1"/>
</dbReference>
<feature type="active site" evidence="16">
    <location>
        <position position="121"/>
    </location>
</feature>
<dbReference type="SMART" id="SM00358">
    <property type="entry name" value="DSRM"/>
    <property type="match status" value="1"/>
</dbReference>
<dbReference type="GO" id="GO:0006397">
    <property type="term" value="P:mRNA processing"/>
    <property type="evidence" value="ECO:0007669"/>
    <property type="project" value="UniProtKB-UniRule"/>
</dbReference>
<evidence type="ECO:0000256" key="14">
    <source>
        <dbReference type="ARBA" id="ARBA00022884"/>
    </source>
</evidence>
<feature type="domain" description="DRBM" evidence="17">
    <location>
        <begin position="159"/>
        <end position="229"/>
    </location>
</feature>
<dbReference type="GO" id="GO:0008033">
    <property type="term" value="P:tRNA processing"/>
    <property type="evidence" value="ECO:0007669"/>
    <property type="project" value="UniProtKB-KW"/>
</dbReference>
<evidence type="ECO:0000256" key="6">
    <source>
        <dbReference type="ARBA" id="ARBA00022552"/>
    </source>
</evidence>
<gene>
    <name evidence="16 19" type="primary">rnc</name>
    <name evidence="19" type="ORF">NLF92_08345</name>
</gene>
<dbReference type="GO" id="GO:0006364">
    <property type="term" value="P:rRNA processing"/>
    <property type="evidence" value="ECO:0007669"/>
    <property type="project" value="UniProtKB-UniRule"/>
</dbReference>
<comment type="subcellular location">
    <subcellularLocation>
        <location evidence="2 16">Cytoplasm</location>
    </subcellularLocation>
</comment>
<dbReference type="PROSITE" id="PS00517">
    <property type="entry name" value="RNASE_3_1"/>
    <property type="match status" value="1"/>
</dbReference>
<protein>
    <recommendedName>
        <fullName evidence="16">Ribonuclease 3</fullName>
        <ecNumber evidence="16">3.1.26.3</ecNumber>
    </recommendedName>
    <alternativeName>
        <fullName evidence="16">Ribonuclease III</fullName>
        <shortName evidence="16">RNase III</shortName>
    </alternativeName>
</protein>
<dbReference type="RefSeq" id="WP_254100838.1">
    <property type="nucleotide sequence ID" value="NZ_JANATA010000013.1"/>
</dbReference>
<evidence type="ECO:0000259" key="17">
    <source>
        <dbReference type="PROSITE" id="PS50137"/>
    </source>
</evidence>
<dbReference type="NCBIfam" id="TIGR02191">
    <property type="entry name" value="RNaseIII"/>
    <property type="match status" value="1"/>
</dbReference>
<dbReference type="SMART" id="SM00535">
    <property type="entry name" value="RIBOc"/>
    <property type="match status" value="1"/>
</dbReference>
<dbReference type="SUPFAM" id="SSF54768">
    <property type="entry name" value="dsRNA-binding domain-like"/>
    <property type="match status" value="1"/>
</dbReference>
<dbReference type="EC" id="3.1.26.3" evidence="16"/>
<dbReference type="FunFam" id="3.30.160.20:FF:000003">
    <property type="entry name" value="Ribonuclease 3"/>
    <property type="match status" value="1"/>
</dbReference>
<organism evidence="19 20">
    <name type="scientific">Opacimonas viscosa</name>
    <dbReference type="NCBI Taxonomy" id="2961944"/>
    <lineage>
        <taxon>Bacteria</taxon>
        <taxon>Pseudomonadati</taxon>
        <taxon>Pseudomonadota</taxon>
        <taxon>Gammaproteobacteria</taxon>
        <taxon>Alteromonadales</taxon>
        <taxon>Alteromonadaceae</taxon>
        <taxon>Opacimonas</taxon>
    </lineage>
</organism>
<keyword evidence="7 16" id="KW-0507">mRNA processing</keyword>
<accession>A0AA41X5F4</accession>
<name>A0AA41X5F4_9ALTE</name>
<keyword evidence="6 16" id="KW-0698">rRNA processing</keyword>
<dbReference type="SUPFAM" id="SSF69065">
    <property type="entry name" value="RNase III domain-like"/>
    <property type="match status" value="1"/>
</dbReference>
<keyword evidence="11 16" id="KW-0255">Endonuclease</keyword>
<feature type="domain" description="RNase III" evidence="18">
    <location>
        <begin position="10"/>
        <end position="132"/>
    </location>
</feature>
<dbReference type="AlphaFoldDB" id="A0AA41X5F4"/>
<keyword evidence="14 16" id="KW-0694">RNA-binding</keyword>
<evidence type="ECO:0000259" key="18">
    <source>
        <dbReference type="PROSITE" id="PS50142"/>
    </source>
</evidence>
<dbReference type="PROSITE" id="PS50142">
    <property type="entry name" value="RNASE_3_2"/>
    <property type="match status" value="1"/>
</dbReference>
<dbReference type="PANTHER" id="PTHR14950:SF37">
    <property type="entry name" value="ENDORIBONUCLEASE DICER"/>
    <property type="match status" value="1"/>
</dbReference>
<dbReference type="Gene3D" id="1.10.1520.10">
    <property type="entry name" value="Ribonuclease III domain"/>
    <property type="match status" value="1"/>
</dbReference>
<dbReference type="PANTHER" id="PTHR14950">
    <property type="entry name" value="DICER-RELATED"/>
    <property type="match status" value="1"/>
</dbReference>
<feature type="binding site" evidence="16">
    <location>
        <position position="121"/>
    </location>
    <ligand>
        <name>Mg(2+)</name>
        <dbReference type="ChEBI" id="CHEBI:18420"/>
    </ligand>
</feature>
<evidence type="ECO:0000313" key="20">
    <source>
        <dbReference type="Proteomes" id="UP001165413"/>
    </source>
</evidence>
<dbReference type="EMBL" id="JANATA010000013">
    <property type="protein sequence ID" value="MCP3428954.1"/>
    <property type="molecule type" value="Genomic_DNA"/>
</dbReference>
<keyword evidence="13 16" id="KW-0460">Magnesium</keyword>
<dbReference type="Gene3D" id="3.30.160.20">
    <property type="match status" value="1"/>
</dbReference>
<feature type="active site" evidence="16">
    <location>
        <position position="49"/>
    </location>
</feature>
<dbReference type="HAMAP" id="MF_00104">
    <property type="entry name" value="RNase_III"/>
    <property type="match status" value="1"/>
</dbReference>
<dbReference type="Pfam" id="PF00035">
    <property type="entry name" value="dsrm"/>
    <property type="match status" value="1"/>
</dbReference>
<feature type="binding site" evidence="16">
    <location>
        <position position="118"/>
    </location>
    <ligand>
        <name>Mg(2+)</name>
        <dbReference type="ChEBI" id="CHEBI:18420"/>
    </ligand>
</feature>
<keyword evidence="20" id="KW-1185">Reference proteome</keyword>
<comment type="subunit">
    <text evidence="4 16">Homodimer.</text>
</comment>
<dbReference type="GO" id="GO:0004525">
    <property type="term" value="F:ribonuclease III activity"/>
    <property type="evidence" value="ECO:0007669"/>
    <property type="project" value="UniProtKB-UniRule"/>
</dbReference>
<dbReference type="GO" id="GO:0042802">
    <property type="term" value="F:identical protein binding"/>
    <property type="evidence" value="ECO:0007669"/>
    <property type="project" value="UniProtKB-ARBA"/>
</dbReference>
<evidence type="ECO:0000256" key="8">
    <source>
        <dbReference type="ARBA" id="ARBA00022694"/>
    </source>
</evidence>
<dbReference type="GO" id="GO:0005737">
    <property type="term" value="C:cytoplasm"/>
    <property type="evidence" value="ECO:0007669"/>
    <property type="project" value="UniProtKB-SubCell"/>
</dbReference>
<dbReference type="InterPro" id="IPR011907">
    <property type="entry name" value="RNase_III"/>
</dbReference>
<evidence type="ECO:0000256" key="1">
    <source>
        <dbReference type="ARBA" id="ARBA00000109"/>
    </source>
</evidence>
<dbReference type="InterPro" id="IPR014720">
    <property type="entry name" value="dsRBD_dom"/>
</dbReference>
<comment type="catalytic activity">
    <reaction evidence="1 16">
        <text>Endonucleolytic cleavage to 5'-phosphomonoester.</text>
        <dbReference type="EC" id="3.1.26.3"/>
    </reaction>
</comment>
<comment type="similarity">
    <text evidence="3">Belongs to the ribonuclease III family.</text>
</comment>
<evidence type="ECO:0000256" key="7">
    <source>
        <dbReference type="ARBA" id="ARBA00022664"/>
    </source>
</evidence>
<keyword evidence="8 16" id="KW-0819">tRNA processing</keyword>
<evidence type="ECO:0000256" key="10">
    <source>
        <dbReference type="ARBA" id="ARBA00022723"/>
    </source>
</evidence>
<dbReference type="Proteomes" id="UP001165413">
    <property type="component" value="Unassembled WGS sequence"/>
</dbReference>
<dbReference type="FunFam" id="1.10.1520.10:FF:000001">
    <property type="entry name" value="Ribonuclease 3"/>
    <property type="match status" value="1"/>
</dbReference>
<keyword evidence="16" id="KW-0699">rRNA-binding</keyword>
<comment type="caution">
    <text evidence="19">The sequence shown here is derived from an EMBL/GenBank/DDBJ whole genome shotgun (WGS) entry which is preliminary data.</text>
</comment>
<evidence type="ECO:0000256" key="2">
    <source>
        <dbReference type="ARBA" id="ARBA00004496"/>
    </source>
</evidence>
<dbReference type="Pfam" id="PF14622">
    <property type="entry name" value="Ribonucleas_3_3"/>
    <property type="match status" value="1"/>
</dbReference>
<evidence type="ECO:0000313" key="19">
    <source>
        <dbReference type="EMBL" id="MCP3428954.1"/>
    </source>
</evidence>
<sequence>MANRKGFEPLDILEKKLGYVFSNKALLQQALTHKSASKKHNERLEFLGDAVLGLVIAEYLFERFPELSEGKLTRMRSTLVKGVTLAEIAAEHDIGSYLKLGPGELKSGGQRRESILEDAVESLIGAMYEDADIATCRDFIMRWFASRIAALDPNEHPKDAKTRLQEYLQGRKYSLPEYEVTNISGKDHDQTFTVTCTSDAFPEAITGSGNSRRKAEQEAARVMLEKIQNA</sequence>
<reference evidence="19" key="1">
    <citation type="submission" date="2022-07" db="EMBL/GenBank/DDBJ databases">
        <title>Characterization of the Novel Bacterium Alteromonas immobilis LMIT006 and Alteromonas gregis LMIT007.</title>
        <authorList>
            <person name="Lin X."/>
        </authorList>
    </citation>
    <scope>NUCLEOTIDE SEQUENCE</scope>
    <source>
        <strain evidence="19">LMIT007</strain>
    </source>
</reference>
<evidence type="ECO:0000256" key="11">
    <source>
        <dbReference type="ARBA" id="ARBA00022759"/>
    </source>
</evidence>
<dbReference type="GO" id="GO:0046872">
    <property type="term" value="F:metal ion binding"/>
    <property type="evidence" value="ECO:0007669"/>
    <property type="project" value="UniProtKB-KW"/>
</dbReference>
<keyword evidence="12 16" id="KW-0378">Hydrolase</keyword>
<evidence type="ECO:0000256" key="5">
    <source>
        <dbReference type="ARBA" id="ARBA00022490"/>
    </source>
</evidence>
<evidence type="ECO:0000256" key="9">
    <source>
        <dbReference type="ARBA" id="ARBA00022722"/>
    </source>
</evidence>
<dbReference type="CDD" id="cd10845">
    <property type="entry name" value="DSRM_RNAse_III_family"/>
    <property type="match status" value="1"/>
</dbReference>
<evidence type="ECO:0000256" key="13">
    <source>
        <dbReference type="ARBA" id="ARBA00022842"/>
    </source>
</evidence>
<dbReference type="GO" id="GO:0019843">
    <property type="term" value="F:rRNA binding"/>
    <property type="evidence" value="ECO:0007669"/>
    <property type="project" value="UniProtKB-KW"/>
</dbReference>
<evidence type="ECO:0000256" key="15">
    <source>
        <dbReference type="ARBA" id="ARBA00049596"/>
    </source>
</evidence>
<comment type="cofactor">
    <cofactor evidence="16">
        <name>Mg(2+)</name>
        <dbReference type="ChEBI" id="CHEBI:18420"/>
    </cofactor>
</comment>
<proteinExistence type="inferred from homology"/>
<keyword evidence="9 16" id="KW-0540">Nuclease</keyword>
<keyword evidence="5 16" id="KW-0963">Cytoplasm</keyword>
<evidence type="ECO:0000256" key="4">
    <source>
        <dbReference type="ARBA" id="ARBA00011738"/>
    </source>
</evidence>
<comment type="function">
    <text evidence="15 16">Digests double-stranded RNA. Involved in the processing of primary rRNA transcript to yield the immediate precursors to the large and small rRNAs (23S and 16S). Processes some mRNAs, and tRNAs when they are encoded in the rRNA operon. Processes pre-crRNA and tracrRNA of type II CRISPR loci if present in the organism.</text>
</comment>
<keyword evidence="10 16" id="KW-0479">Metal-binding</keyword>
<evidence type="ECO:0000256" key="12">
    <source>
        <dbReference type="ARBA" id="ARBA00022801"/>
    </source>
</evidence>